<evidence type="ECO:0000313" key="4">
    <source>
        <dbReference type="EMBL" id="KKN65754.1"/>
    </source>
</evidence>
<accession>A0A0F9SFF1</accession>
<sequence length="81" mass="9350">MTEFFLKHPEITKSWHDNSNYIAVLAVENEEGLVKILKKAKTRGVRYSYFREPDMDNQLTAIVLEPGLDSKRLSSHIKLMG</sequence>
<protein>
    <recommendedName>
        <fullName evidence="1">peptidyl-tRNA hydrolase</fullName>
        <ecNumber evidence="1">3.1.1.29</ecNumber>
    </recommendedName>
</protein>
<gene>
    <name evidence="4" type="ORF">LCGC14_0478930</name>
</gene>
<evidence type="ECO:0000256" key="3">
    <source>
        <dbReference type="ARBA" id="ARBA00048707"/>
    </source>
</evidence>
<dbReference type="InterPro" id="IPR023476">
    <property type="entry name" value="Pep_tRNA_hydro_II_dom_sf"/>
</dbReference>
<dbReference type="SUPFAM" id="SSF102462">
    <property type="entry name" value="Peptidyl-tRNA hydrolase II"/>
    <property type="match status" value="1"/>
</dbReference>
<dbReference type="InterPro" id="IPR002833">
    <property type="entry name" value="PTH2"/>
</dbReference>
<dbReference type="AlphaFoldDB" id="A0A0F9SFF1"/>
<dbReference type="GO" id="GO:0004045">
    <property type="term" value="F:peptidyl-tRNA hydrolase activity"/>
    <property type="evidence" value="ECO:0007669"/>
    <property type="project" value="UniProtKB-EC"/>
</dbReference>
<dbReference type="Pfam" id="PF01981">
    <property type="entry name" value="PTH2"/>
    <property type="match status" value="1"/>
</dbReference>
<organism evidence="4">
    <name type="scientific">marine sediment metagenome</name>
    <dbReference type="NCBI Taxonomy" id="412755"/>
    <lineage>
        <taxon>unclassified sequences</taxon>
        <taxon>metagenomes</taxon>
        <taxon>ecological metagenomes</taxon>
    </lineage>
</organism>
<evidence type="ECO:0000256" key="2">
    <source>
        <dbReference type="ARBA" id="ARBA00022801"/>
    </source>
</evidence>
<evidence type="ECO:0000256" key="1">
    <source>
        <dbReference type="ARBA" id="ARBA00013260"/>
    </source>
</evidence>
<dbReference type="EMBL" id="LAZR01000517">
    <property type="protein sequence ID" value="KKN65754.1"/>
    <property type="molecule type" value="Genomic_DNA"/>
</dbReference>
<comment type="catalytic activity">
    <reaction evidence="3">
        <text>an N-acyl-L-alpha-aminoacyl-tRNA + H2O = an N-acyl-L-amino acid + a tRNA + H(+)</text>
        <dbReference type="Rhea" id="RHEA:54448"/>
        <dbReference type="Rhea" id="RHEA-COMP:10123"/>
        <dbReference type="Rhea" id="RHEA-COMP:13883"/>
        <dbReference type="ChEBI" id="CHEBI:15377"/>
        <dbReference type="ChEBI" id="CHEBI:15378"/>
        <dbReference type="ChEBI" id="CHEBI:59874"/>
        <dbReference type="ChEBI" id="CHEBI:78442"/>
        <dbReference type="ChEBI" id="CHEBI:138191"/>
        <dbReference type="EC" id="3.1.1.29"/>
    </reaction>
</comment>
<comment type="caution">
    <text evidence="4">The sequence shown here is derived from an EMBL/GenBank/DDBJ whole genome shotgun (WGS) entry which is preliminary data.</text>
</comment>
<proteinExistence type="predicted"/>
<reference evidence="4" key="1">
    <citation type="journal article" date="2015" name="Nature">
        <title>Complex archaea that bridge the gap between prokaryotes and eukaryotes.</title>
        <authorList>
            <person name="Spang A."/>
            <person name="Saw J.H."/>
            <person name="Jorgensen S.L."/>
            <person name="Zaremba-Niedzwiedzka K."/>
            <person name="Martijn J."/>
            <person name="Lind A.E."/>
            <person name="van Eijk R."/>
            <person name="Schleper C."/>
            <person name="Guy L."/>
            <person name="Ettema T.J."/>
        </authorList>
    </citation>
    <scope>NUCLEOTIDE SEQUENCE</scope>
</reference>
<name>A0A0F9SFF1_9ZZZZ</name>
<keyword evidence="2" id="KW-0378">Hydrolase</keyword>
<dbReference type="EC" id="3.1.1.29" evidence="1"/>